<feature type="domain" description="Ion transport" evidence="10">
    <location>
        <begin position="1075"/>
        <end position="1451"/>
    </location>
</feature>
<dbReference type="Gene3D" id="1.10.287.70">
    <property type="match status" value="4"/>
</dbReference>
<dbReference type="PANTHER" id="PTHR10037:SF62">
    <property type="entry name" value="SODIUM CHANNEL PROTEIN 60E"/>
    <property type="match status" value="1"/>
</dbReference>
<evidence type="ECO:0000256" key="3">
    <source>
        <dbReference type="ARBA" id="ARBA00022692"/>
    </source>
</evidence>
<comment type="similarity">
    <text evidence="8">Belongs to the sodium channel (TC 1.A.1.10) family.</text>
</comment>
<feature type="transmembrane region" description="Helical" evidence="8">
    <location>
        <begin position="1502"/>
        <end position="1519"/>
    </location>
</feature>
<evidence type="ECO:0000256" key="7">
    <source>
        <dbReference type="ARBA" id="ARBA00023157"/>
    </source>
</evidence>
<feature type="domain" description="Ion transport" evidence="10">
    <location>
        <begin position="1502"/>
        <end position="1751"/>
    </location>
</feature>
<evidence type="ECO:0000256" key="8">
    <source>
        <dbReference type="RuleBase" id="RU361132"/>
    </source>
</evidence>
<feature type="compositionally biased region" description="Polar residues" evidence="9">
    <location>
        <begin position="572"/>
        <end position="595"/>
    </location>
</feature>
<feature type="transmembrane region" description="Helical" evidence="8">
    <location>
        <begin position="1719"/>
        <end position="1743"/>
    </location>
</feature>
<evidence type="ECO:0000256" key="6">
    <source>
        <dbReference type="ARBA" id="ARBA00023136"/>
    </source>
</evidence>
<protein>
    <recommendedName>
        <fullName evidence="8">Sodium channel protein</fullName>
    </recommendedName>
</protein>
<dbReference type="PRINTS" id="PR00170">
    <property type="entry name" value="NACHANNEL"/>
</dbReference>
<evidence type="ECO:0000313" key="11">
    <source>
        <dbReference type="EMBL" id="CAG5099652.1"/>
    </source>
</evidence>
<dbReference type="InterPro" id="IPR005821">
    <property type="entry name" value="Ion_trans_dom"/>
</dbReference>
<dbReference type="EMBL" id="OU015569">
    <property type="protein sequence ID" value="CAG5099652.1"/>
    <property type="molecule type" value="Genomic_DNA"/>
</dbReference>
<organism evidence="11 12">
    <name type="scientific">Oikopleura dioica</name>
    <name type="common">Tunicate</name>
    <dbReference type="NCBI Taxonomy" id="34765"/>
    <lineage>
        <taxon>Eukaryota</taxon>
        <taxon>Metazoa</taxon>
        <taxon>Chordata</taxon>
        <taxon>Tunicata</taxon>
        <taxon>Appendicularia</taxon>
        <taxon>Copelata</taxon>
        <taxon>Oikopleuridae</taxon>
        <taxon>Oikopleura</taxon>
    </lineage>
</organism>
<keyword evidence="8" id="KW-0851">Voltage-gated channel</keyword>
<proteinExistence type="inferred from homology"/>
<dbReference type="SUPFAM" id="SSF81324">
    <property type="entry name" value="Voltage-gated potassium channels"/>
    <property type="match status" value="4"/>
</dbReference>
<keyword evidence="12" id="KW-1185">Reference proteome</keyword>
<feature type="transmembrane region" description="Helical" evidence="8">
    <location>
        <begin position="646"/>
        <end position="663"/>
    </location>
</feature>
<feature type="transmembrane region" description="Helical" evidence="8">
    <location>
        <begin position="712"/>
        <end position="731"/>
    </location>
</feature>
<comment type="caution">
    <text evidence="8">Lacks conserved residue(s) required for the propagation of feature annotation.</text>
</comment>
<feature type="transmembrane region" description="Helical" evidence="8">
    <location>
        <begin position="272"/>
        <end position="291"/>
    </location>
</feature>
<dbReference type="InterPro" id="IPR043203">
    <property type="entry name" value="VGCC_Ca_Na"/>
</dbReference>
<feature type="region of interest" description="Disordered" evidence="9">
    <location>
        <begin position="502"/>
        <end position="600"/>
    </location>
</feature>
<accession>A0ABN7SLU8</accession>
<keyword evidence="8" id="KW-0813">Transport</keyword>
<keyword evidence="3 8" id="KW-0812">Transmembrane</keyword>
<name>A0ABN7SLU8_OIKDI</name>
<feature type="compositionally biased region" description="Gly residues" evidence="9">
    <location>
        <begin position="555"/>
        <end position="565"/>
    </location>
</feature>
<feature type="region of interest" description="Disordered" evidence="9">
    <location>
        <begin position="918"/>
        <end position="944"/>
    </location>
</feature>
<keyword evidence="8" id="KW-0894">Sodium channel</keyword>
<feature type="transmembrane region" description="Helical" evidence="8">
    <location>
        <begin position="331"/>
        <end position="350"/>
    </location>
</feature>
<keyword evidence="6 8" id="KW-0472">Membrane</keyword>
<feature type="transmembrane region" description="Helical" evidence="8">
    <location>
        <begin position="1565"/>
        <end position="1582"/>
    </location>
</feature>
<evidence type="ECO:0000256" key="9">
    <source>
        <dbReference type="SAM" id="MobiDB-lite"/>
    </source>
</evidence>
<evidence type="ECO:0000256" key="4">
    <source>
        <dbReference type="ARBA" id="ARBA00022737"/>
    </source>
</evidence>
<keyword evidence="4" id="KW-0677">Repeat</keyword>
<feature type="domain" description="Ion transport" evidence="10">
    <location>
        <begin position="212"/>
        <end position="497"/>
    </location>
</feature>
<evidence type="ECO:0000259" key="10">
    <source>
        <dbReference type="Pfam" id="PF00520"/>
    </source>
</evidence>
<feature type="transmembrane region" description="Helical" evidence="8">
    <location>
        <begin position="855"/>
        <end position="878"/>
    </location>
</feature>
<dbReference type="InterPro" id="IPR027359">
    <property type="entry name" value="Volt_channel_dom_sf"/>
</dbReference>
<feature type="transmembrane region" description="Helical" evidence="8">
    <location>
        <begin position="1619"/>
        <end position="1647"/>
    </location>
</feature>
<dbReference type="Proteomes" id="UP001158576">
    <property type="component" value="Chromosome XSR"/>
</dbReference>
<comment type="subcellular location">
    <subcellularLocation>
        <location evidence="1 8">Cell membrane</location>
        <topology evidence="1 8">Multi-pass membrane protein</topology>
    </subcellularLocation>
</comment>
<feature type="transmembrane region" description="Helical" evidence="8">
    <location>
        <begin position="303"/>
        <end position="324"/>
    </location>
</feature>
<keyword evidence="2" id="KW-1003">Cell membrane</keyword>
<feature type="transmembrane region" description="Helical" evidence="8">
    <location>
        <begin position="1417"/>
        <end position="1441"/>
    </location>
</feature>
<feature type="transmembrane region" description="Helical" evidence="8">
    <location>
        <begin position="1192"/>
        <end position="1218"/>
    </location>
</feature>
<sequence length="1940" mass="220567">MYPWFPKRVEIEYSEKNGRYEYVFFLEESRPLSDGGTITIHRRMAEIKQQYGEDFVPPDFIKRKFSTKYSTSEELKFKNAASIMKDDRNHRLFDRQMLEEIRQRRADQQIQPSPEEDGMFQDPLLELYRKPDPTLVDGQSLTTMFGKFPPELLGKQIEDVDYYYRNKKTFCVINRRFGKRYINRFSASKSLYLFSPFNPVRRAAIKAIINPGFDVVIILTILINCVFLALDDPVDELEYVFTAIYTLEVVIKVIAKGFILNKFTYLRDAWNWLDFIVVVLAYVTMMTPEIGNVSGLRTFRVLRAFKSLSIVPGLKTIVNALFLSMKPLSEVLFIMVFLLIVISLIGLQAYSGVLQQKCVLTAPANISYDISSPDTPFKQWIADEANWMDGDPDTILCGNSTGAGRCAEGYTCYGHTGSNPANTYGYTNYDHIGWAMLSSFQLLTLDFWENTYNMILRASGAWNVIYFILVILLGPFYLLNLLLAVVTMAYAEEHQKQEELKTMRERAKKNAKKKALKRLKQLKQAEEADGRGAASPDDEDGGSVVIAMKRDESPGGAGGAYGGSSLGESEAVSAQPQSASTPPATSHAHQLSPQDSIEMDESPDEQFIKKLKIANEWFNKTFCDWQCPTGFIRFQQRLESIISKKAFDVMIVLCIVTNTIFLAADHHDADQDLKNILTLGNSIFTYIFVCEAILKITSYGFFTYLKDPWNTFDFIIVVISVSDVILAMRSVDEGSQQSGLNVLRTLRLLRVFRLAQMWKTMGRLLSIIYKSIMDVGYLTLVLFIVLYIFAVIGKQCFADKYNDIDKLSEIDMDQAPKWNFTDFVFSFLMVFRVLCGEWVEPLWDCMKLADPATCIPFFLLITFVANFMVFNLFVAILLEAFNIDELNKDDKKTASAKKQIFDGIKRIGSRVKNTIPTSLRKSKRKDTAETNGVHVQPATNAEYLTENGNDTSAMQLEDMGGNSAVVMSETEYRSRNNRDENSLSITNDRKCSYASVDMLIDGIGNREDEPKTKKQKVDFENDQARKMRLEEELKNIEPPSCGPSWKSCDESCCYTSSLGKSWHKFRAGVYFVAKHPYFEGFILFLIAASTVCLTLEDKNLNDGKNGALKEILDCLELIFAVLFTMEMGMKWVGFGLWEYFTSFWTVLDFIIVCISWVGIGANASGVTSLRSMRTLRALRPLRAISRWEGMRVVVNALIHCIPAIGNVITVCILFWLVFGIMGVQFFAGKFFFCGFTENHDAAHERVEGNFTFSSMDFDGCDSAKCTIDHVQRSEICGLDGKGNMTTISTILANHLGKSIKLNDDGTPQLHQGTLDFCQRDYDVDEEELSFGEVEWVDQCLVWAYATKSKPQDGVDEVAFPKGQLEWSKPGIHFDNSAMAMLALLQVATFEGWMEVMEAATDSREVGQQPSRDANKSAYWYFMIFILVGAFFILNLIVGVIIESFQTLKKKKGSTSACDTIMTPEQKKYVNTMQTLFSTKPKKHAPKPHNHFQKMVYDIVCKPYFEICVFGLICLNMLVLACEHYGMSKEWADGLRLADIVFTIIFLLECAIKIIGLRAYYFRDHFNNFDFIVIMLSSIGIILEQFLDFFISPTLLRVVRVFRIFRVLRVIKAARGIRRLMITLLTSIPALLNIAVLLFLGMVIFAILGMSSFMHVKKRDALNDMVNFETFPNSMLLLFRLMTSAGWNDILDPLMNDHDCIAPNSAAEGDPGNCGSPSKAIIFFISYIIIIFLIIINMYIAVILERFDEIFTQESVGIVDEDYEFFYNVWGKYDPKATQFVDVHLMSDLLHELPKPFKVKKPNEIKIAALQLPVMDGGRIHCLDVLYALTKRLLGDIEVKKEMLEDVQRKLEKVFPNRRKLFPVTTTLEIRQELKAATVIQRAYRAWHDRVSRAKVNALSIPVANVSQTASVPSKALVFESELLEPLNPLREVAERDQFES</sequence>
<feature type="transmembrane region" description="Helical" evidence="8">
    <location>
        <begin position="242"/>
        <end position="260"/>
    </location>
</feature>
<feature type="transmembrane region" description="Helical" evidence="8">
    <location>
        <begin position="683"/>
        <end position="705"/>
    </location>
</feature>
<evidence type="ECO:0000256" key="5">
    <source>
        <dbReference type="ARBA" id="ARBA00022989"/>
    </source>
</evidence>
<dbReference type="PANTHER" id="PTHR10037">
    <property type="entry name" value="VOLTAGE-GATED CATION CHANNEL CALCIUM AND SODIUM"/>
    <property type="match status" value="1"/>
</dbReference>
<dbReference type="Pfam" id="PF00520">
    <property type="entry name" value="Ion_trans"/>
    <property type="match status" value="4"/>
</dbReference>
<keyword evidence="8" id="KW-0915">Sodium</keyword>
<keyword evidence="5 8" id="KW-1133">Transmembrane helix</keyword>
<dbReference type="CDD" id="cd13433">
    <property type="entry name" value="Na_channel_gate"/>
    <property type="match status" value="1"/>
</dbReference>
<comment type="function">
    <text evidence="8">Mediates the voltage-dependent sodium ion permeability of excitable membranes. Assuming opened or closed conformations in response to the voltage difference across the membrane, the protein forms a sodium-selective channel through which Na(+) ions may pass in accordance with their electrochemical gradient.</text>
</comment>
<evidence type="ECO:0000256" key="1">
    <source>
        <dbReference type="ARBA" id="ARBA00004651"/>
    </source>
</evidence>
<dbReference type="InterPro" id="IPR044564">
    <property type="entry name" value="Na_chnl_inactivation_gate"/>
</dbReference>
<feature type="transmembrane region" description="Helical" evidence="8">
    <location>
        <begin position="1539"/>
        <end position="1558"/>
    </location>
</feature>
<feature type="transmembrane region" description="Helical" evidence="8">
    <location>
        <begin position="775"/>
        <end position="797"/>
    </location>
</feature>
<dbReference type="Gene3D" id="1.20.120.350">
    <property type="entry name" value="Voltage-gated potassium channels. Chain C"/>
    <property type="match status" value="4"/>
</dbReference>
<feature type="transmembrane region" description="Helical" evidence="8">
    <location>
        <begin position="464"/>
        <end position="491"/>
    </location>
</feature>
<feature type="transmembrane region" description="Helical" evidence="8">
    <location>
        <begin position="1149"/>
        <end position="1171"/>
    </location>
</feature>
<feature type="compositionally biased region" description="Basic residues" evidence="9">
    <location>
        <begin position="506"/>
        <end position="521"/>
    </location>
</feature>
<keyword evidence="8" id="KW-0406">Ion transport</keyword>
<gene>
    <name evidence="11" type="ORF">OKIOD_LOCUS8177</name>
</gene>
<dbReference type="Gene3D" id="1.10.238.10">
    <property type="entry name" value="EF-hand"/>
    <property type="match status" value="1"/>
</dbReference>
<keyword evidence="8" id="KW-0739">Sodium transport</keyword>
<feature type="transmembrane region" description="Helical" evidence="8">
    <location>
        <begin position="1117"/>
        <end position="1137"/>
    </location>
</feature>
<evidence type="ECO:0000313" key="12">
    <source>
        <dbReference type="Proteomes" id="UP001158576"/>
    </source>
</evidence>
<evidence type="ECO:0000256" key="2">
    <source>
        <dbReference type="ARBA" id="ARBA00022475"/>
    </source>
</evidence>
<keyword evidence="8" id="KW-0407">Ion channel</keyword>
<feature type="transmembrane region" description="Helical" evidence="8">
    <location>
        <begin position="211"/>
        <end position="230"/>
    </location>
</feature>
<dbReference type="InterPro" id="IPR001696">
    <property type="entry name" value="Na_channel_asu"/>
</dbReference>
<reference evidence="11 12" key="1">
    <citation type="submission" date="2021-04" db="EMBL/GenBank/DDBJ databases">
        <authorList>
            <person name="Bliznina A."/>
        </authorList>
    </citation>
    <scope>NUCLEOTIDE SEQUENCE [LARGE SCALE GENOMIC DNA]</scope>
</reference>
<keyword evidence="7" id="KW-1015">Disulfide bond</keyword>
<feature type="domain" description="Ion transport" evidence="10">
    <location>
        <begin position="645"/>
        <end position="882"/>
    </location>
</feature>